<proteinExistence type="predicted"/>
<dbReference type="SUPFAM" id="SSF52833">
    <property type="entry name" value="Thioredoxin-like"/>
    <property type="match status" value="1"/>
</dbReference>
<dbReference type="InterPro" id="IPR003774">
    <property type="entry name" value="AlgH-like"/>
</dbReference>
<evidence type="ECO:0000313" key="2">
    <source>
        <dbReference type="EMBL" id="KAK9935729.1"/>
    </source>
</evidence>
<protein>
    <recommendedName>
        <fullName evidence="1">Thioredoxin domain-containing protein</fullName>
    </recommendedName>
</protein>
<dbReference type="PANTHER" id="PTHR31984:SF12">
    <property type="entry name" value="THIOREDOXIN DOMAIN-CONTAINING PROTEIN"/>
    <property type="match status" value="1"/>
</dbReference>
<dbReference type="InterPro" id="IPR013766">
    <property type="entry name" value="Thioredoxin_domain"/>
</dbReference>
<dbReference type="Pfam" id="PF00085">
    <property type="entry name" value="Thioredoxin"/>
    <property type="match status" value="1"/>
</dbReference>
<sequence length="380" mass="42869">MQQHYVFPEETNLNYSSLVDFISAFLNGSLLPYQQSETVLESSRKATQPPFVNLDFHQVDSIPRVTTHTFSELVVGFNQSDSDVWNKDVLVLFSNRWCGFCQRMELVVHEVYRAMKGYAKMQKSESKNEKSMFHNDMTGDLKNEMLKLPLMYLLDCTLNDCSLIMKSMNQVGVYPTLVLFPAEKKHALPYEGDLAVTEVFKFMADHGSNSHHLTSEKGILWTVAKKRGSNQEFFKVKSHISQSFQEAPLNVVVGSILVATDKLLSIHPFDKSEILIVKADQVTGFQGLIINKHIRWDALPELGEGLEMLAEAPLSFGGPLIKRGKPLVALTQRFIKDEYPEILPGVAFLDQSATIQKIKELKLGNQSVMTTGFSLDWPSS</sequence>
<comment type="caution">
    <text evidence="2">The sequence shown here is derived from an EMBL/GenBank/DDBJ whole genome shotgun (WGS) entry which is preliminary data.</text>
</comment>
<evidence type="ECO:0000313" key="3">
    <source>
        <dbReference type="Proteomes" id="UP001457282"/>
    </source>
</evidence>
<evidence type="ECO:0000259" key="1">
    <source>
        <dbReference type="Pfam" id="PF00085"/>
    </source>
</evidence>
<name>A0AAW1XI66_RUBAR</name>
<dbReference type="SUPFAM" id="SSF143456">
    <property type="entry name" value="VC0467-like"/>
    <property type="match status" value="1"/>
</dbReference>
<dbReference type="Gene3D" id="3.40.1740.10">
    <property type="entry name" value="VC0467-like"/>
    <property type="match status" value="1"/>
</dbReference>
<organism evidence="2 3">
    <name type="scientific">Rubus argutus</name>
    <name type="common">Southern blackberry</name>
    <dbReference type="NCBI Taxonomy" id="59490"/>
    <lineage>
        <taxon>Eukaryota</taxon>
        <taxon>Viridiplantae</taxon>
        <taxon>Streptophyta</taxon>
        <taxon>Embryophyta</taxon>
        <taxon>Tracheophyta</taxon>
        <taxon>Spermatophyta</taxon>
        <taxon>Magnoliopsida</taxon>
        <taxon>eudicotyledons</taxon>
        <taxon>Gunneridae</taxon>
        <taxon>Pentapetalae</taxon>
        <taxon>rosids</taxon>
        <taxon>fabids</taxon>
        <taxon>Rosales</taxon>
        <taxon>Rosaceae</taxon>
        <taxon>Rosoideae</taxon>
        <taxon>Rosoideae incertae sedis</taxon>
        <taxon>Rubus</taxon>
    </lineage>
</organism>
<accession>A0AAW1XI66</accession>
<dbReference type="EMBL" id="JBEDUW010000004">
    <property type="protein sequence ID" value="KAK9935729.1"/>
    <property type="molecule type" value="Genomic_DNA"/>
</dbReference>
<dbReference type="Gene3D" id="3.40.30.10">
    <property type="entry name" value="Glutaredoxin"/>
    <property type="match status" value="1"/>
</dbReference>
<keyword evidence="3" id="KW-1185">Reference proteome</keyword>
<feature type="domain" description="Thioredoxin" evidence="1">
    <location>
        <begin position="84"/>
        <end position="132"/>
    </location>
</feature>
<dbReference type="PANTHER" id="PTHR31984">
    <property type="entry name" value="TRANSPORTER, PUTATIVE (DUF179)-RELATED"/>
    <property type="match status" value="1"/>
</dbReference>
<dbReference type="AlphaFoldDB" id="A0AAW1XI66"/>
<gene>
    <name evidence="2" type="ORF">M0R45_022816</name>
</gene>
<dbReference type="Proteomes" id="UP001457282">
    <property type="component" value="Unassembled WGS sequence"/>
</dbReference>
<dbReference type="InterPro" id="IPR036249">
    <property type="entry name" value="Thioredoxin-like_sf"/>
</dbReference>
<reference evidence="2 3" key="1">
    <citation type="journal article" date="2023" name="G3 (Bethesda)">
        <title>A chromosome-length genome assembly and annotation of blackberry (Rubus argutus, cv. 'Hillquist').</title>
        <authorList>
            <person name="Bruna T."/>
            <person name="Aryal R."/>
            <person name="Dudchenko O."/>
            <person name="Sargent D.J."/>
            <person name="Mead D."/>
            <person name="Buti M."/>
            <person name="Cavallini A."/>
            <person name="Hytonen T."/>
            <person name="Andres J."/>
            <person name="Pham M."/>
            <person name="Weisz D."/>
            <person name="Mascagni F."/>
            <person name="Usai G."/>
            <person name="Natali L."/>
            <person name="Bassil N."/>
            <person name="Fernandez G.E."/>
            <person name="Lomsadze A."/>
            <person name="Armour M."/>
            <person name="Olukolu B."/>
            <person name="Poorten T."/>
            <person name="Britton C."/>
            <person name="Davik J."/>
            <person name="Ashrafi H."/>
            <person name="Aiden E.L."/>
            <person name="Borodovsky M."/>
            <person name="Worthington M."/>
        </authorList>
    </citation>
    <scope>NUCLEOTIDE SEQUENCE [LARGE SCALE GENOMIC DNA]</scope>
    <source>
        <strain evidence="2">PI 553951</strain>
    </source>
</reference>